<dbReference type="Gene3D" id="3.40.50.1820">
    <property type="entry name" value="alpha/beta hydrolase"/>
    <property type="match status" value="1"/>
</dbReference>
<evidence type="ECO:0000313" key="2">
    <source>
        <dbReference type="EMBL" id="EIM28552.1"/>
    </source>
</evidence>
<protein>
    <submittedName>
        <fullName evidence="2">Serine protease, S9A family peptidase</fullName>
    </submittedName>
</protein>
<dbReference type="InterPro" id="IPR029058">
    <property type="entry name" value="AB_hydrolase_fold"/>
</dbReference>
<dbReference type="Proteomes" id="UP000003947">
    <property type="component" value="Unassembled WGS sequence"/>
</dbReference>
<sequence length="122" mass="13859">MVEISLFSPYHRGHNIPQRSAPQYGNPDDPVEGGFVRSISPYHNVRAGVTYPEPFFEDSTNDDVLGPVHARKMVALFEEMDLPFYYFEKLEGGHAGAAKLWDGARRYALEYSYISQKLMGNE</sequence>
<feature type="region of interest" description="Disordered" evidence="1">
    <location>
        <begin position="13"/>
        <end position="32"/>
    </location>
</feature>
<organism evidence="2 3">
    <name type="scientific">Microvirga lotononidis</name>
    <dbReference type="NCBI Taxonomy" id="864069"/>
    <lineage>
        <taxon>Bacteria</taxon>
        <taxon>Pseudomonadati</taxon>
        <taxon>Pseudomonadota</taxon>
        <taxon>Alphaproteobacteria</taxon>
        <taxon>Hyphomicrobiales</taxon>
        <taxon>Methylobacteriaceae</taxon>
        <taxon>Microvirga</taxon>
    </lineage>
</organism>
<dbReference type="eggNOG" id="COG1505">
    <property type="taxonomic scope" value="Bacteria"/>
</dbReference>
<gene>
    <name evidence="2" type="ORF">MicloDRAFT_00026900</name>
</gene>
<dbReference type="GO" id="GO:0008233">
    <property type="term" value="F:peptidase activity"/>
    <property type="evidence" value="ECO:0007669"/>
    <property type="project" value="UniProtKB-KW"/>
</dbReference>
<dbReference type="GO" id="GO:0006508">
    <property type="term" value="P:proteolysis"/>
    <property type="evidence" value="ECO:0007669"/>
    <property type="project" value="UniProtKB-KW"/>
</dbReference>
<keyword evidence="2" id="KW-0378">Hydrolase</keyword>
<dbReference type="STRING" id="864069.MicloDRAFT_00026900"/>
<proteinExistence type="predicted"/>
<dbReference type="AlphaFoldDB" id="I4YX60"/>
<evidence type="ECO:0000313" key="3">
    <source>
        <dbReference type="Proteomes" id="UP000003947"/>
    </source>
</evidence>
<name>I4YX60_9HYPH</name>
<keyword evidence="3" id="KW-1185">Reference proteome</keyword>
<reference evidence="2 3" key="1">
    <citation type="submission" date="2012-02" db="EMBL/GenBank/DDBJ databases">
        <title>Improved High-Quality Draft sequence of Microvirga sp. WSM3557.</title>
        <authorList>
            <consortium name="US DOE Joint Genome Institute"/>
            <person name="Lucas S."/>
            <person name="Han J."/>
            <person name="Lapidus A."/>
            <person name="Cheng J.-F."/>
            <person name="Goodwin L."/>
            <person name="Pitluck S."/>
            <person name="Peters L."/>
            <person name="Zhang X."/>
            <person name="Detter J.C."/>
            <person name="Han C."/>
            <person name="Tapia R."/>
            <person name="Land M."/>
            <person name="Hauser L."/>
            <person name="Kyrpides N."/>
            <person name="Ivanova N."/>
            <person name="Pagani I."/>
            <person name="Brau L."/>
            <person name="Yates R."/>
            <person name="O'Hara G."/>
            <person name="Rui T."/>
            <person name="Howieson J."/>
            <person name="Reeve W."/>
            <person name="Woyke T."/>
        </authorList>
    </citation>
    <scope>NUCLEOTIDE SEQUENCE [LARGE SCALE GENOMIC DNA]</scope>
    <source>
        <strain evidence="2 3">WSM3557</strain>
    </source>
</reference>
<dbReference type="EMBL" id="JH660644">
    <property type="protein sequence ID" value="EIM28552.1"/>
    <property type="molecule type" value="Genomic_DNA"/>
</dbReference>
<dbReference type="RefSeq" id="WP_009491830.1">
    <property type="nucleotide sequence ID" value="NZ_CP141049.1"/>
</dbReference>
<dbReference type="HOGENOM" id="CLU_2024052_0_0_5"/>
<evidence type="ECO:0000256" key="1">
    <source>
        <dbReference type="SAM" id="MobiDB-lite"/>
    </source>
</evidence>
<dbReference type="PATRIC" id="fig|864069.3.peg.2905"/>
<keyword evidence="2" id="KW-0645">Protease</keyword>
<accession>I4YX60</accession>